<name>A0ABM2W9C4_MESAU</name>
<accession>A0ABM2W9C4</accession>
<dbReference type="PROSITE" id="PS50805">
    <property type="entry name" value="KRAB"/>
    <property type="match status" value="1"/>
</dbReference>
<reference evidence="3 4" key="1">
    <citation type="submission" date="2025-05" db="UniProtKB">
        <authorList>
            <consortium name="RefSeq"/>
        </authorList>
    </citation>
    <scope>IDENTIFICATION</scope>
    <source>
        <tissue evidence="3 4">Liver</tissue>
    </source>
</reference>
<dbReference type="InterPro" id="IPR036051">
    <property type="entry name" value="KRAB_dom_sf"/>
</dbReference>
<sequence>MTEPKISFEDVVVDFSWEEWQLLNPTQKSLYRDVMLENCSSLVFLGYQTIKPDVALKLDQEESWLINEGILSQNFLANMFVKIPAFCCGGVMDQMDSPVFNS</sequence>
<dbReference type="Gene3D" id="6.10.140.140">
    <property type="match status" value="1"/>
</dbReference>
<keyword evidence="2" id="KW-1185">Reference proteome</keyword>
<dbReference type="Pfam" id="PF01352">
    <property type="entry name" value="KRAB"/>
    <property type="match status" value="1"/>
</dbReference>
<evidence type="ECO:0000313" key="4">
    <source>
        <dbReference type="RefSeq" id="XP_040587373.1"/>
    </source>
</evidence>
<dbReference type="RefSeq" id="XP_040587373.1">
    <property type="nucleotide sequence ID" value="XM_040731439.1"/>
</dbReference>
<dbReference type="InterPro" id="IPR050169">
    <property type="entry name" value="Krueppel_C2H2_ZnF"/>
</dbReference>
<gene>
    <name evidence="3 4" type="primary">Znf605</name>
</gene>
<dbReference type="SUPFAM" id="SSF109640">
    <property type="entry name" value="KRAB domain (Kruppel-associated box)"/>
    <property type="match status" value="1"/>
</dbReference>
<evidence type="ECO:0000313" key="2">
    <source>
        <dbReference type="Proteomes" id="UP000886700"/>
    </source>
</evidence>
<organism evidence="2 3">
    <name type="scientific">Mesocricetus auratus</name>
    <name type="common">Golden hamster</name>
    <dbReference type="NCBI Taxonomy" id="10036"/>
    <lineage>
        <taxon>Eukaryota</taxon>
        <taxon>Metazoa</taxon>
        <taxon>Chordata</taxon>
        <taxon>Craniata</taxon>
        <taxon>Vertebrata</taxon>
        <taxon>Euteleostomi</taxon>
        <taxon>Mammalia</taxon>
        <taxon>Eutheria</taxon>
        <taxon>Euarchontoglires</taxon>
        <taxon>Glires</taxon>
        <taxon>Rodentia</taxon>
        <taxon>Myomorpha</taxon>
        <taxon>Muroidea</taxon>
        <taxon>Cricetidae</taxon>
        <taxon>Cricetinae</taxon>
        <taxon>Mesocricetus</taxon>
    </lineage>
</organism>
<dbReference type="RefSeq" id="XP_040587372.1">
    <property type="nucleotide sequence ID" value="XM_040731438.1"/>
</dbReference>
<feature type="domain" description="KRAB" evidence="1">
    <location>
        <begin position="6"/>
        <end position="76"/>
    </location>
</feature>
<evidence type="ECO:0000313" key="3">
    <source>
        <dbReference type="RefSeq" id="XP_040587372.1"/>
    </source>
</evidence>
<proteinExistence type="predicted"/>
<protein>
    <submittedName>
        <fullName evidence="3 4">Zinc finger protein 605 isoform X3</fullName>
    </submittedName>
</protein>
<dbReference type="PANTHER" id="PTHR23232">
    <property type="entry name" value="KRAB DOMAIN C2H2 ZINC FINGER"/>
    <property type="match status" value="1"/>
</dbReference>
<dbReference type="CDD" id="cd07765">
    <property type="entry name" value="KRAB_A-box"/>
    <property type="match status" value="1"/>
</dbReference>
<dbReference type="SMART" id="SM00349">
    <property type="entry name" value="KRAB"/>
    <property type="match status" value="1"/>
</dbReference>
<dbReference type="InterPro" id="IPR001909">
    <property type="entry name" value="KRAB"/>
</dbReference>
<dbReference type="PANTHER" id="PTHR23232:SF168">
    <property type="entry name" value="KRAB DOMAIN-CONTAINING PROTEIN"/>
    <property type="match status" value="1"/>
</dbReference>
<dbReference type="GeneID" id="101840148"/>
<evidence type="ECO:0000259" key="1">
    <source>
        <dbReference type="PROSITE" id="PS50805"/>
    </source>
</evidence>
<dbReference type="Proteomes" id="UP000886700">
    <property type="component" value="Unplaced"/>
</dbReference>